<dbReference type="PANTHER" id="PTHR12917">
    <property type="entry name" value="ASPARTYL PROTEASE DDI-RELATED"/>
    <property type="match status" value="1"/>
</dbReference>
<evidence type="ECO:0000313" key="13">
    <source>
        <dbReference type="EMBL" id="USP73465.1"/>
    </source>
</evidence>
<keyword evidence="7" id="KW-0645">Protease</keyword>
<evidence type="ECO:0000256" key="5">
    <source>
        <dbReference type="ARBA" id="ARBA00021491"/>
    </source>
</evidence>
<dbReference type="SMART" id="SM00213">
    <property type="entry name" value="UBQ"/>
    <property type="match status" value="1"/>
</dbReference>
<dbReference type="InterPro" id="IPR000626">
    <property type="entry name" value="Ubiquitin-like_dom"/>
</dbReference>
<evidence type="ECO:0000259" key="11">
    <source>
        <dbReference type="PROSITE" id="PS50030"/>
    </source>
</evidence>
<comment type="subunit">
    <text evidence="4">Binds ubiquitin and polyubiquitinated proteins.</text>
</comment>
<evidence type="ECO:0000256" key="4">
    <source>
        <dbReference type="ARBA" id="ARBA00011128"/>
    </source>
</evidence>
<keyword evidence="9" id="KW-0378">Hydrolase</keyword>
<evidence type="ECO:0000259" key="12">
    <source>
        <dbReference type="PROSITE" id="PS50053"/>
    </source>
</evidence>
<dbReference type="InterPro" id="IPR033882">
    <property type="entry name" value="DDI1_N"/>
</dbReference>
<feature type="compositionally biased region" description="Pro residues" evidence="10">
    <location>
        <begin position="747"/>
        <end position="756"/>
    </location>
</feature>
<evidence type="ECO:0000256" key="9">
    <source>
        <dbReference type="ARBA" id="ARBA00022801"/>
    </source>
</evidence>
<dbReference type="PANTHER" id="PTHR12917:SF1">
    <property type="entry name" value="AT13091P"/>
    <property type="match status" value="1"/>
</dbReference>
<evidence type="ECO:0000256" key="3">
    <source>
        <dbReference type="ARBA" id="ARBA00009136"/>
    </source>
</evidence>
<evidence type="ECO:0000256" key="7">
    <source>
        <dbReference type="ARBA" id="ARBA00022670"/>
    </source>
</evidence>
<evidence type="ECO:0000256" key="10">
    <source>
        <dbReference type="SAM" id="MobiDB-lite"/>
    </source>
</evidence>
<feature type="region of interest" description="Disordered" evidence="10">
    <location>
        <begin position="265"/>
        <end position="286"/>
    </location>
</feature>
<evidence type="ECO:0000256" key="1">
    <source>
        <dbReference type="ARBA" id="ARBA00003231"/>
    </source>
</evidence>
<comment type="subcellular location">
    <subcellularLocation>
        <location evidence="2">Cytoplasm</location>
    </subcellularLocation>
</comment>
<feature type="compositionally biased region" description="Polar residues" evidence="10">
    <location>
        <begin position="119"/>
        <end position="137"/>
    </location>
</feature>
<evidence type="ECO:0000256" key="6">
    <source>
        <dbReference type="ARBA" id="ARBA00022490"/>
    </source>
</evidence>
<evidence type="ECO:0000256" key="2">
    <source>
        <dbReference type="ARBA" id="ARBA00004496"/>
    </source>
</evidence>
<name>A0A9Q9DNS9_CURCL</name>
<feature type="compositionally biased region" description="Low complexity" evidence="10">
    <location>
        <begin position="721"/>
        <end position="746"/>
    </location>
</feature>
<reference evidence="13" key="1">
    <citation type="submission" date="2021-12" db="EMBL/GenBank/DDBJ databases">
        <title>Curvularia clavata genome.</title>
        <authorList>
            <person name="Cao Y."/>
        </authorList>
    </citation>
    <scope>NUCLEOTIDE SEQUENCE</scope>
    <source>
        <strain evidence="13">Yc1106</strain>
    </source>
</reference>
<feature type="region of interest" description="Disordered" evidence="10">
    <location>
        <begin position="695"/>
        <end position="764"/>
    </location>
</feature>
<proteinExistence type="inferred from homology"/>
<dbReference type="EMBL" id="CP089274">
    <property type="protein sequence ID" value="USP73465.1"/>
    <property type="molecule type" value="Genomic_DNA"/>
</dbReference>
<keyword evidence="8" id="KW-0064">Aspartyl protease</keyword>
<gene>
    <name evidence="13" type="ORF">yc1106_00739</name>
</gene>
<feature type="region of interest" description="Disordered" evidence="10">
    <location>
        <begin position="112"/>
        <end position="150"/>
    </location>
</feature>
<feature type="region of interest" description="Disordered" evidence="10">
    <location>
        <begin position="449"/>
        <end position="469"/>
    </location>
</feature>
<dbReference type="InterPro" id="IPR015940">
    <property type="entry name" value="UBA"/>
</dbReference>
<dbReference type="OrthoDB" id="1047367at2759"/>
<dbReference type="SUPFAM" id="SSF50630">
    <property type="entry name" value="Acid proteases"/>
    <property type="match status" value="1"/>
</dbReference>
<dbReference type="GO" id="GO:0005737">
    <property type="term" value="C:cytoplasm"/>
    <property type="evidence" value="ECO:0007669"/>
    <property type="project" value="UniProtKB-SubCell"/>
</dbReference>
<dbReference type="GO" id="GO:0006508">
    <property type="term" value="P:proteolysis"/>
    <property type="evidence" value="ECO:0007669"/>
    <property type="project" value="UniProtKB-KW"/>
</dbReference>
<feature type="region of interest" description="Disordered" evidence="10">
    <location>
        <begin position="343"/>
        <end position="365"/>
    </location>
</feature>
<dbReference type="SMART" id="SM00165">
    <property type="entry name" value="UBA"/>
    <property type="match status" value="1"/>
</dbReference>
<evidence type="ECO:0000313" key="14">
    <source>
        <dbReference type="Proteomes" id="UP001056012"/>
    </source>
</evidence>
<keyword evidence="14" id="KW-1185">Reference proteome</keyword>
<feature type="domain" description="UBA" evidence="11">
    <location>
        <begin position="761"/>
        <end position="802"/>
    </location>
</feature>
<dbReference type="InterPro" id="IPR019103">
    <property type="entry name" value="Peptidase_aspartic_DDI1-type"/>
</dbReference>
<dbReference type="InterPro" id="IPR021109">
    <property type="entry name" value="Peptidase_aspartic_dom_sf"/>
</dbReference>
<dbReference type="CDD" id="cd05479">
    <property type="entry name" value="RP_DDI"/>
    <property type="match status" value="1"/>
</dbReference>
<dbReference type="SUPFAM" id="SSF46934">
    <property type="entry name" value="UBA-like"/>
    <property type="match status" value="1"/>
</dbReference>
<dbReference type="Gene3D" id="3.10.20.90">
    <property type="entry name" value="Phosphatidylinositol 3-kinase Catalytic Subunit, Chain A, domain 1"/>
    <property type="match status" value="1"/>
</dbReference>
<dbReference type="InterPro" id="IPR009060">
    <property type="entry name" value="UBA-like_sf"/>
</dbReference>
<dbReference type="Proteomes" id="UP001056012">
    <property type="component" value="Chromosome 1"/>
</dbReference>
<protein>
    <recommendedName>
        <fullName evidence="5">DNA damage-inducible protein 1</fullName>
    </recommendedName>
</protein>
<sequence length="802" mass="86826">MARDRRRARESMKDWPHLFSRRSLDGIKGGVLEPVTVVEIVDVEQGRVGAHAHLFEALLLGDAGAAMGHQTGVGCGLRAEGLGLSGQLGHAVERLFLCQQVSWHVGRGIEGRIDGTGGQSASTARQRMYSSAPQSRAEQSRAAGQGRSRDFDGRGGCLVPRVLLAARFACRWRSSRDKPRCIPAPTSHLPRPVSAGLDGEGTGRRGLWAVGWLTGRSRQTTRLHVHGMPGTRAGWTSALYLYMVVMCPASPPPLLVPTANGQRRRSRHWQGGAPTPSTARLRASPTTPGRRLAAHLSRALLPQHGGPAACALGALCPLIHPPLPLRLHRPLPSILFQPHASTATKLHGPAPRSKRPPPPLTHLCRTPPRVTISITAPGTHADTDLLTLELPPGSTVKDLKTYIEADTSLPSAAQSLYLNGKPVAIDTQTLEDAGIKDGEMLAVVMRTAPRPNRNMHQSGRPAQPDPEGVRQLVLNDPQQMNKLRQADPELAAAVNDPTRWRNTYAQRQRQAEESERERQNQIALLNEDPFNVEAQRKIEEIIRQDRVVENLQKAYDENPEVFTRVHMLYVNTEVNGVPVKAFVDSGAQATIMSPDCAERCGIMRLMDVRYAGMARGVGTARILGRVHHAEIKIGGAVMPCAFTVMEGKDVDLLFGLDMLKRYRAKIDLEKNALCFEGQEVPFLHESEIPRSFEEAELNEPTVSGPNGEEIGTKTGAVRPKGSSQAGPSNAGASSSSSSQPAQAQPQPAAPKAPAPTAPNSNFPREHVQQLTSMFGCSEQEAIQALEMFGGNVEHAASFLIGG</sequence>
<keyword evidence="6" id="KW-0963">Cytoplasm</keyword>
<dbReference type="InterPro" id="IPR029071">
    <property type="entry name" value="Ubiquitin-like_domsf"/>
</dbReference>
<comment type="function">
    <text evidence="1">Probable aspartic protease. May be involved in the regulation of exocytosis. Acts as a linker between the 19S proteasome and polyubiquitinated proteins via UBA domain interactions with ubiquitin for their subsequent degradation. Required for S-phase checkpoint control.</text>
</comment>
<dbReference type="Gene3D" id="2.40.70.10">
    <property type="entry name" value="Acid Proteases"/>
    <property type="match status" value="1"/>
</dbReference>
<dbReference type="Gene3D" id="1.10.8.10">
    <property type="entry name" value="DNA helicase RuvA subunit, C-terminal domain"/>
    <property type="match status" value="1"/>
</dbReference>
<dbReference type="Pfam" id="PF00240">
    <property type="entry name" value="ubiquitin"/>
    <property type="match status" value="1"/>
</dbReference>
<dbReference type="PROSITE" id="PS50053">
    <property type="entry name" value="UBIQUITIN_2"/>
    <property type="match status" value="1"/>
</dbReference>
<accession>A0A9Q9DNS9</accession>
<dbReference type="VEuPathDB" id="FungiDB:yc1106_00739"/>
<evidence type="ECO:0000256" key="8">
    <source>
        <dbReference type="ARBA" id="ARBA00022750"/>
    </source>
</evidence>
<comment type="similarity">
    <text evidence="3">Belongs to the DDI1 family.</text>
</comment>
<dbReference type="Pfam" id="PF14555">
    <property type="entry name" value="UBA_4"/>
    <property type="match status" value="1"/>
</dbReference>
<feature type="domain" description="Ubiquitin-like" evidence="12">
    <location>
        <begin position="370"/>
        <end position="446"/>
    </location>
</feature>
<dbReference type="Pfam" id="PF09668">
    <property type="entry name" value="Asp_protease"/>
    <property type="match status" value="1"/>
</dbReference>
<dbReference type="GO" id="GO:0004190">
    <property type="term" value="F:aspartic-type endopeptidase activity"/>
    <property type="evidence" value="ECO:0007669"/>
    <property type="project" value="UniProtKB-KW"/>
</dbReference>
<dbReference type="PROSITE" id="PS50030">
    <property type="entry name" value="UBA"/>
    <property type="match status" value="1"/>
</dbReference>
<dbReference type="SUPFAM" id="SSF54236">
    <property type="entry name" value="Ubiquitin-like"/>
    <property type="match status" value="1"/>
</dbReference>
<dbReference type="AlphaFoldDB" id="A0A9Q9DNS9"/>
<dbReference type="CDD" id="cd01796">
    <property type="entry name" value="Ubl_Ddi1_like"/>
    <property type="match status" value="1"/>
</dbReference>
<organism evidence="13 14">
    <name type="scientific">Curvularia clavata</name>
    <dbReference type="NCBI Taxonomy" id="95742"/>
    <lineage>
        <taxon>Eukaryota</taxon>
        <taxon>Fungi</taxon>
        <taxon>Dikarya</taxon>
        <taxon>Ascomycota</taxon>
        <taxon>Pezizomycotina</taxon>
        <taxon>Dothideomycetes</taxon>
        <taxon>Pleosporomycetidae</taxon>
        <taxon>Pleosporales</taxon>
        <taxon>Pleosporineae</taxon>
        <taxon>Pleosporaceae</taxon>
        <taxon>Curvularia</taxon>
    </lineage>
</organism>
<dbReference type="CDD" id="cd14309">
    <property type="entry name" value="UBA_scDdi1_like"/>
    <property type="match status" value="1"/>
</dbReference>